<proteinExistence type="predicted"/>
<gene>
    <name evidence="1" type="ORF">CFN78_12540</name>
</gene>
<protein>
    <submittedName>
        <fullName evidence="1">Uncharacterized protein</fullName>
    </submittedName>
</protein>
<dbReference type="SUPFAM" id="SSF51445">
    <property type="entry name" value="(Trans)glycosidases"/>
    <property type="match status" value="1"/>
</dbReference>
<dbReference type="AlphaFoldDB" id="A0A263D6F3"/>
<organism evidence="1 2">
    <name type="scientific">Amycolatopsis antarctica</name>
    <dbReference type="NCBI Taxonomy" id="1854586"/>
    <lineage>
        <taxon>Bacteria</taxon>
        <taxon>Bacillati</taxon>
        <taxon>Actinomycetota</taxon>
        <taxon>Actinomycetes</taxon>
        <taxon>Pseudonocardiales</taxon>
        <taxon>Pseudonocardiaceae</taxon>
        <taxon>Amycolatopsis</taxon>
    </lineage>
</organism>
<dbReference type="Proteomes" id="UP000242444">
    <property type="component" value="Unassembled WGS sequence"/>
</dbReference>
<dbReference type="InParanoid" id="A0A263D6F3"/>
<reference evidence="1 2" key="1">
    <citation type="submission" date="2017-07" db="EMBL/GenBank/DDBJ databases">
        <title>Amycolatopsis antarcticus sp. nov., isolated from the surface of an Antarcticus brown macroalga.</title>
        <authorList>
            <person name="Wang J."/>
            <person name="Leiva S."/>
            <person name="Huang J."/>
            <person name="Huang Y."/>
        </authorList>
    </citation>
    <scope>NUCLEOTIDE SEQUENCE [LARGE SCALE GENOMIC DNA]</scope>
    <source>
        <strain evidence="1 2">AU-G6</strain>
    </source>
</reference>
<dbReference type="EMBL" id="NKYE01000006">
    <property type="protein sequence ID" value="OZM73046.1"/>
    <property type="molecule type" value="Genomic_DNA"/>
</dbReference>
<evidence type="ECO:0000313" key="1">
    <source>
        <dbReference type="EMBL" id="OZM73046.1"/>
    </source>
</evidence>
<comment type="caution">
    <text evidence="1">The sequence shown here is derived from an EMBL/GenBank/DDBJ whole genome shotgun (WGS) entry which is preliminary data.</text>
</comment>
<keyword evidence="2" id="KW-1185">Reference proteome</keyword>
<evidence type="ECO:0000313" key="2">
    <source>
        <dbReference type="Proteomes" id="UP000242444"/>
    </source>
</evidence>
<sequence>MTGGNTVYADVRENEPRADGYRHIDTPALVGKLKALGLNTYVYGIWDSPTDWDDLRTEFAPAAAAAGIRIWVYVVPPSECLDSPIPHESGRCSRPYKLDFVTWAREIAALSLQYPNIVAWAIDDFIIGANGDLFTQDYMQQIVDSQDAVNRRLGFYTTAYFPEATNPEFYERFAPYIDGIVYPYLGRSGNTQDPDAVRANVEEILRHTEPRGLGVLLLLYTGRFLDASLPPTETYVAQTIHNALPYVRNKRILGIDAYGLPMADRPSITADNRAAHGIGRFNVSLSPFVTTEPGQYAQAEQRVAVDPRARKHVLSFADFDWYYGNLGNSGTHVKQVLVNGEVAWESDVADAGGHSYAQRSVDLTDALRGTHSATIALRVLERQGATDFPLDIGFDDVRAEGFSIRNGGFEHETDWRITANNDRLLPSIDLYAPDRPARIREAVAVSMRGLPYIGGPMPPEPPTDGYRTDNRAMYGDGRLSISVPERTAVDAGRCASATQTVRADPAAPRYELSFWDYDQYAKSEAASGKLVKRVLVDGFEAYRHDVGDLWEYTWMNGESGQGPIDVSRFLDGKTSATLTFQLCTTAPITDLAVDVGFDTVETIGFTVEEPGFEAPGPWTTSSTDPALSAAVRTAG</sequence>
<accession>A0A263D6F3</accession>
<name>A0A263D6F3_9PSEU</name>
<dbReference type="InterPro" id="IPR017853">
    <property type="entry name" value="GH"/>
</dbReference>